<dbReference type="SUPFAM" id="SSF55068">
    <property type="entry name" value="Peptide methionine sulfoxide reductase"/>
    <property type="match status" value="1"/>
</dbReference>
<keyword evidence="7" id="KW-1185">Reference proteome</keyword>
<evidence type="ECO:0000313" key="7">
    <source>
        <dbReference type="Proteomes" id="UP000246132"/>
    </source>
</evidence>
<evidence type="ECO:0000313" key="6">
    <source>
        <dbReference type="EMBL" id="RKF08597.1"/>
    </source>
</evidence>
<protein>
    <recommendedName>
        <fullName evidence="1">peptide-methionine (S)-S-oxide reductase</fullName>
        <ecNumber evidence="1">1.8.4.11</ecNumber>
    </recommendedName>
</protein>
<dbReference type="EC" id="1.8.4.11" evidence="1"/>
<feature type="domain" description="Peptide methionine sulphoxide reductase MsrA" evidence="5">
    <location>
        <begin position="8"/>
        <end position="143"/>
    </location>
</feature>
<dbReference type="RefSeq" id="WP_109766761.1">
    <property type="nucleotide sequence ID" value="NZ_QFWV02000001.1"/>
</dbReference>
<accession>A0A3A8AE35</accession>
<gene>
    <name evidence="6" type="ORF">DEM25_001005</name>
</gene>
<dbReference type="EMBL" id="QFWV02000001">
    <property type="protein sequence ID" value="RKF08597.1"/>
    <property type="molecule type" value="Genomic_DNA"/>
</dbReference>
<dbReference type="OrthoDB" id="4174719at2"/>
<organism evidence="6 7">
    <name type="scientific">Oceaniradius stylonematis</name>
    <dbReference type="NCBI Taxonomy" id="2184161"/>
    <lineage>
        <taxon>Bacteria</taxon>
        <taxon>Pseudomonadati</taxon>
        <taxon>Pseudomonadota</taxon>
        <taxon>Alphaproteobacteria</taxon>
        <taxon>Hyphomicrobiales</taxon>
        <taxon>Ahrensiaceae</taxon>
        <taxon>Oceaniradius</taxon>
    </lineage>
</organism>
<reference evidence="6 7" key="1">
    <citation type="journal article" date="2018" name="Int. J. Syst. Bacteriol.">
        <title>Oceaniradius stylonemae gen. nov., sp. nov., isolated from a red alga, Stylonema cornu-cervi.</title>
        <authorList>
            <person name="Jeong S."/>
        </authorList>
    </citation>
    <scope>NUCLEOTIDE SEQUENCE [LARGE SCALE GENOMIC DNA]</scope>
    <source>
        <strain evidence="6 7">StC1</strain>
    </source>
</reference>
<comment type="catalytic activity">
    <reaction evidence="3">
        <text>L-methionyl-[protein] + [thioredoxin]-disulfide + H2O = L-methionyl-(S)-S-oxide-[protein] + [thioredoxin]-dithiol</text>
        <dbReference type="Rhea" id="RHEA:14217"/>
        <dbReference type="Rhea" id="RHEA-COMP:10698"/>
        <dbReference type="Rhea" id="RHEA-COMP:10700"/>
        <dbReference type="Rhea" id="RHEA-COMP:12313"/>
        <dbReference type="Rhea" id="RHEA-COMP:12315"/>
        <dbReference type="ChEBI" id="CHEBI:15377"/>
        <dbReference type="ChEBI" id="CHEBI:16044"/>
        <dbReference type="ChEBI" id="CHEBI:29950"/>
        <dbReference type="ChEBI" id="CHEBI:44120"/>
        <dbReference type="ChEBI" id="CHEBI:50058"/>
        <dbReference type="EC" id="1.8.4.11"/>
    </reaction>
</comment>
<dbReference type="GO" id="GO:0008113">
    <property type="term" value="F:peptide-methionine (S)-S-oxide reductase activity"/>
    <property type="evidence" value="ECO:0007669"/>
    <property type="project" value="UniProtKB-EC"/>
</dbReference>
<evidence type="ECO:0000256" key="2">
    <source>
        <dbReference type="ARBA" id="ARBA00023002"/>
    </source>
</evidence>
<evidence type="ECO:0000259" key="5">
    <source>
        <dbReference type="Pfam" id="PF01625"/>
    </source>
</evidence>
<dbReference type="AlphaFoldDB" id="A0A3A8AE35"/>
<dbReference type="InterPro" id="IPR036509">
    <property type="entry name" value="Met_Sox_Rdtase_MsrA_sf"/>
</dbReference>
<dbReference type="PANTHER" id="PTHR43774:SF1">
    <property type="entry name" value="PEPTIDE METHIONINE SULFOXIDE REDUCTASE MSRA 2"/>
    <property type="match status" value="1"/>
</dbReference>
<dbReference type="Gene3D" id="3.30.1060.10">
    <property type="entry name" value="Peptide methionine sulphoxide reductase MsrA"/>
    <property type="match status" value="1"/>
</dbReference>
<dbReference type="Pfam" id="PF01625">
    <property type="entry name" value="PMSR"/>
    <property type="match status" value="1"/>
</dbReference>
<evidence type="ECO:0000256" key="3">
    <source>
        <dbReference type="ARBA" id="ARBA00047806"/>
    </source>
</evidence>
<keyword evidence="2" id="KW-0560">Oxidoreductase</keyword>
<name>A0A3A8AE35_9HYPH</name>
<evidence type="ECO:0000256" key="4">
    <source>
        <dbReference type="ARBA" id="ARBA00048782"/>
    </source>
</evidence>
<sequence length="166" mass="18557">MSKNRIRIGFGGGCHWCTEAVFQALRGVHSVEQGFIRSDPPFDGWSEAVIVTFDPAIIDLATLTEVHLRTHASTAAHSMRGKYRSAVYAFDDRQVQQARGLVERFQPEFGGALVTRTLPFVAFKPSDTRFHDYYAKDPGRPFCQAYIDPKLAVLRRDFGAHVTAPA</sequence>
<dbReference type="PANTHER" id="PTHR43774">
    <property type="entry name" value="PEPTIDE METHIONINE SULFOXIDE REDUCTASE"/>
    <property type="match status" value="1"/>
</dbReference>
<dbReference type="InterPro" id="IPR002569">
    <property type="entry name" value="Met_Sox_Rdtase_MsrA_dom"/>
</dbReference>
<comment type="catalytic activity">
    <reaction evidence="4">
        <text>[thioredoxin]-disulfide + L-methionine + H2O = L-methionine (S)-S-oxide + [thioredoxin]-dithiol</text>
        <dbReference type="Rhea" id="RHEA:19993"/>
        <dbReference type="Rhea" id="RHEA-COMP:10698"/>
        <dbReference type="Rhea" id="RHEA-COMP:10700"/>
        <dbReference type="ChEBI" id="CHEBI:15377"/>
        <dbReference type="ChEBI" id="CHEBI:29950"/>
        <dbReference type="ChEBI" id="CHEBI:50058"/>
        <dbReference type="ChEBI" id="CHEBI:57844"/>
        <dbReference type="ChEBI" id="CHEBI:58772"/>
        <dbReference type="EC" id="1.8.4.11"/>
    </reaction>
</comment>
<evidence type="ECO:0000256" key="1">
    <source>
        <dbReference type="ARBA" id="ARBA00012502"/>
    </source>
</evidence>
<comment type="caution">
    <text evidence="6">The sequence shown here is derived from an EMBL/GenBank/DDBJ whole genome shotgun (WGS) entry which is preliminary data.</text>
</comment>
<dbReference type="Proteomes" id="UP000246132">
    <property type="component" value="Unassembled WGS sequence"/>
</dbReference>
<proteinExistence type="predicted"/>